<organism evidence="1 2">
    <name type="scientific">Marinomonas primoryensis</name>
    <dbReference type="NCBI Taxonomy" id="178399"/>
    <lineage>
        <taxon>Bacteria</taxon>
        <taxon>Pseudomonadati</taxon>
        <taxon>Pseudomonadota</taxon>
        <taxon>Gammaproteobacteria</taxon>
        <taxon>Oceanospirillales</taxon>
        <taxon>Oceanospirillaceae</taxon>
        <taxon>Marinomonas</taxon>
    </lineage>
</organism>
<dbReference type="AlphaFoldDB" id="A0A859D0Y3"/>
<dbReference type="EMBL" id="CP054301">
    <property type="protein sequence ID" value="QKK80480.1"/>
    <property type="molecule type" value="Genomic_DNA"/>
</dbReference>
<proteinExistence type="predicted"/>
<dbReference type="Proteomes" id="UP000509371">
    <property type="component" value="Chromosome"/>
</dbReference>
<protein>
    <submittedName>
        <fullName evidence="1">Uncharacterized protein</fullName>
    </submittedName>
</protein>
<evidence type="ECO:0000313" key="2">
    <source>
        <dbReference type="Proteomes" id="UP000509371"/>
    </source>
</evidence>
<gene>
    <name evidence="1" type="ORF">MP3633_1751</name>
</gene>
<evidence type="ECO:0000313" key="1">
    <source>
        <dbReference type="EMBL" id="QKK80480.1"/>
    </source>
</evidence>
<accession>A0A859D0Y3</accession>
<name>A0A859D0Y3_9GAMM</name>
<reference evidence="1 2" key="1">
    <citation type="submission" date="2020-06" db="EMBL/GenBank/DDBJ databases">
        <authorList>
            <person name="Voronona O.L."/>
            <person name="Aksenova E.I."/>
            <person name="Kunda M.S."/>
            <person name="Semenov A.N."/>
            <person name="Ryzhova N."/>
        </authorList>
    </citation>
    <scope>NUCLEOTIDE SEQUENCE [LARGE SCALE GENOMIC DNA]</scope>
    <source>
        <strain evidence="1 2">MPKMM3633</strain>
    </source>
</reference>
<sequence>MHNKIQIQSMSLDFLPFKLRVLLSLNKILENKWFLFRERLRSIK</sequence>
<dbReference type="KEGG" id="mpri:MP3633_1751"/>